<name>A0A7J7M6B9_9MAGN</name>
<reference evidence="1 2" key="1">
    <citation type="journal article" date="2020" name="IScience">
        <title>Genome Sequencing of the Endangered Kingdonia uniflora (Circaeasteraceae, Ranunculales) Reveals Potential Mechanisms of Evolutionary Specialization.</title>
        <authorList>
            <person name="Sun Y."/>
            <person name="Deng T."/>
            <person name="Zhang A."/>
            <person name="Moore M.J."/>
            <person name="Landis J.B."/>
            <person name="Lin N."/>
            <person name="Zhang H."/>
            <person name="Zhang X."/>
            <person name="Huang J."/>
            <person name="Zhang X."/>
            <person name="Sun H."/>
            <person name="Wang H."/>
        </authorList>
    </citation>
    <scope>NUCLEOTIDE SEQUENCE [LARGE SCALE GENOMIC DNA]</scope>
    <source>
        <strain evidence="1">TB1705</strain>
        <tissue evidence="1">Leaf</tissue>
    </source>
</reference>
<sequence>MTTSSFHAYKCRNVFKGRTINISTVKCKILRGMQNSGEQTEKNISNVVNDLQILGKLRVQMRCRQA</sequence>
<accession>A0A7J7M6B9</accession>
<dbReference type="EMBL" id="JACGCM010001747">
    <property type="protein sequence ID" value="KAF6150417.1"/>
    <property type="molecule type" value="Genomic_DNA"/>
</dbReference>
<evidence type="ECO:0000313" key="1">
    <source>
        <dbReference type="EMBL" id="KAF6150417.1"/>
    </source>
</evidence>
<proteinExistence type="predicted"/>
<keyword evidence="2" id="KW-1185">Reference proteome</keyword>
<dbReference type="AlphaFoldDB" id="A0A7J7M6B9"/>
<comment type="caution">
    <text evidence="1">The sequence shown here is derived from an EMBL/GenBank/DDBJ whole genome shotgun (WGS) entry which is preliminary data.</text>
</comment>
<feature type="non-terminal residue" evidence="1">
    <location>
        <position position="1"/>
    </location>
</feature>
<organism evidence="1 2">
    <name type="scientific">Kingdonia uniflora</name>
    <dbReference type="NCBI Taxonomy" id="39325"/>
    <lineage>
        <taxon>Eukaryota</taxon>
        <taxon>Viridiplantae</taxon>
        <taxon>Streptophyta</taxon>
        <taxon>Embryophyta</taxon>
        <taxon>Tracheophyta</taxon>
        <taxon>Spermatophyta</taxon>
        <taxon>Magnoliopsida</taxon>
        <taxon>Ranunculales</taxon>
        <taxon>Circaeasteraceae</taxon>
        <taxon>Kingdonia</taxon>
    </lineage>
</organism>
<gene>
    <name evidence="1" type="ORF">GIB67_034116</name>
</gene>
<evidence type="ECO:0000313" key="2">
    <source>
        <dbReference type="Proteomes" id="UP000541444"/>
    </source>
</evidence>
<protein>
    <submittedName>
        <fullName evidence="1">Uncharacterized protein</fullName>
    </submittedName>
</protein>
<dbReference type="Proteomes" id="UP000541444">
    <property type="component" value="Unassembled WGS sequence"/>
</dbReference>